<dbReference type="GO" id="GO:0022857">
    <property type="term" value="F:transmembrane transporter activity"/>
    <property type="evidence" value="ECO:0007669"/>
    <property type="project" value="InterPro"/>
</dbReference>
<dbReference type="Proteomes" id="UP000234342">
    <property type="component" value="Unassembled WGS sequence"/>
</dbReference>
<evidence type="ECO:0000256" key="4">
    <source>
        <dbReference type="ARBA" id="ARBA00022989"/>
    </source>
</evidence>
<accession>A0A2H1IUX6</accession>
<proteinExistence type="predicted"/>
<feature type="transmembrane region" description="Helical" evidence="6">
    <location>
        <begin position="157"/>
        <end position="184"/>
    </location>
</feature>
<gene>
    <name evidence="8" type="ORF">BANT10_01311</name>
</gene>
<feature type="transmembrane region" description="Helical" evidence="6">
    <location>
        <begin position="84"/>
        <end position="108"/>
    </location>
</feature>
<feature type="transmembrane region" description="Helical" evidence="6">
    <location>
        <begin position="374"/>
        <end position="392"/>
    </location>
</feature>
<evidence type="ECO:0000256" key="6">
    <source>
        <dbReference type="SAM" id="Phobius"/>
    </source>
</evidence>
<dbReference type="CDD" id="cd06173">
    <property type="entry name" value="MFS_MefA_like"/>
    <property type="match status" value="1"/>
</dbReference>
<evidence type="ECO:0000256" key="3">
    <source>
        <dbReference type="ARBA" id="ARBA00022692"/>
    </source>
</evidence>
<evidence type="ECO:0000256" key="2">
    <source>
        <dbReference type="ARBA" id="ARBA00022475"/>
    </source>
</evidence>
<keyword evidence="3 6" id="KW-0812">Transmembrane</keyword>
<evidence type="ECO:0000256" key="5">
    <source>
        <dbReference type="ARBA" id="ARBA00023136"/>
    </source>
</evidence>
<dbReference type="AlphaFoldDB" id="A0A2H1IUX6"/>
<dbReference type="RefSeq" id="WP_101642563.1">
    <property type="nucleotide sequence ID" value="NZ_FXZE01000004.1"/>
</dbReference>
<dbReference type="EMBL" id="FXZE01000004">
    <property type="protein sequence ID" value="SMX78985.1"/>
    <property type="molecule type" value="Genomic_DNA"/>
</dbReference>
<keyword evidence="2" id="KW-1003">Cell membrane</keyword>
<protein>
    <submittedName>
        <fullName evidence="8">Na+/melibiose symporter</fullName>
    </submittedName>
</protein>
<feature type="domain" description="Major facilitator superfamily (MFS) profile" evidence="7">
    <location>
        <begin position="6"/>
        <end position="393"/>
    </location>
</feature>
<dbReference type="InterPro" id="IPR011701">
    <property type="entry name" value="MFS"/>
</dbReference>
<dbReference type="GO" id="GO:0005886">
    <property type="term" value="C:plasma membrane"/>
    <property type="evidence" value="ECO:0007669"/>
    <property type="project" value="UniProtKB-SubCell"/>
</dbReference>
<dbReference type="PROSITE" id="PS50850">
    <property type="entry name" value="MFS"/>
    <property type="match status" value="1"/>
</dbReference>
<dbReference type="Gene3D" id="1.20.1250.20">
    <property type="entry name" value="MFS general substrate transporter like domains"/>
    <property type="match status" value="1"/>
</dbReference>
<sequence length="398" mass="41129">MSLPRAFTVLWTANASSNLADGLAFVSMPLLAASLTEDPRLVAGLATVYGLVRLLVTAPVGVWVDRTDRRTLLALANILRGIGVLALALCIHLGVGGLLLLYAVFALVGTMESVVDNAGVSLVPDFVRASELDRANGRISATQLVADEFLGPPLGGLLFAFAASAPIFAMGGLWAAAGMIALALPVRRRRADLASGPRNASVWHEAVAGSRWLLQNRTVRGLALIGGLASAGYMLPFSILVLFVQRQLNLGDVGYGAILAVSALGGLVGSGLTARIRGRIGYRWTIVASLATGAASLLALALTTNPILAAILLAVYICHAVVWGICATSLRQRLVPDELRGRVNASSRIIGLIGLTLSSAIGGGLALIHIALPVAAGGVVFALCSVIAMRLIRADSAA</sequence>
<feature type="transmembrane region" description="Helical" evidence="6">
    <location>
        <begin position="349"/>
        <end position="368"/>
    </location>
</feature>
<dbReference type="PANTHER" id="PTHR23513">
    <property type="entry name" value="INTEGRAL MEMBRANE EFFLUX PROTEIN-RELATED"/>
    <property type="match status" value="1"/>
</dbReference>
<dbReference type="Pfam" id="PF07690">
    <property type="entry name" value="MFS_1"/>
    <property type="match status" value="2"/>
</dbReference>
<organism evidence="8 9">
    <name type="scientific">Brevibacterium antiquum</name>
    <dbReference type="NCBI Taxonomy" id="234835"/>
    <lineage>
        <taxon>Bacteria</taxon>
        <taxon>Bacillati</taxon>
        <taxon>Actinomycetota</taxon>
        <taxon>Actinomycetes</taxon>
        <taxon>Micrococcales</taxon>
        <taxon>Brevibacteriaceae</taxon>
        <taxon>Brevibacterium</taxon>
    </lineage>
</organism>
<keyword evidence="4 6" id="KW-1133">Transmembrane helix</keyword>
<reference evidence="9" key="1">
    <citation type="submission" date="2017-03" db="EMBL/GenBank/DDBJ databases">
        <authorList>
            <person name="Monnet C."/>
        </authorList>
    </citation>
    <scope>NUCLEOTIDE SEQUENCE [LARGE SCALE GENOMIC DNA]</scope>
    <source>
        <strain evidence="9">P10</strain>
    </source>
</reference>
<dbReference type="InterPro" id="IPR020846">
    <property type="entry name" value="MFS_dom"/>
</dbReference>
<evidence type="ECO:0000313" key="9">
    <source>
        <dbReference type="Proteomes" id="UP000234342"/>
    </source>
</evidence>
<feature type="transmembrane region" description="Helical" evidence="6">
    <location>
        <begin position="221"/>
        <end position="243"/>
    </location>
</feature>
<feature type="transmembrane region" description="Helical" evidence="6">
    <location>
        <begin position="255"/>
        <end position="274"/>
    </location>
</feature>
<keyword evidence="9" id="KW-1185">Reference proteome</keyword>
<evidence type="ECO:0000259" key="7">
    <source>
        <dbReference type="PROSITE" id="PS50850"/>
    </source>
</evidence>
<feature type="transmembrane region" description="Helical" evidence="6">
    <location>
        <begin position="281"/>
        <end position="301"/>
    </location>
</feature>
<dbReference type="PANTHER" id="PTHR23513:SF6">
    <property type="entry name" value="MAJOR FACILITATOR SUPERFAMILY ASSOCIATED DOMAIN-CONTAINING PROTEIN"/>
    <property type="match status" value="1"/>
</dbReference>
<feature type="transmembrane region" description="Helical" evidence="6">
    <location>
        <begin position="46"/>
        <end position="64"/>
    </location>
</feature>
<dbReference type="SUPFAM" id="SSF103473">
    <property type="entry name" value="MFS general substrate transporter"/>
    <property type="match status" value="1"/>
</dbReference>
<feature type="transmembrane region" description="Helical" evidence="6">
    <location>
        <begin position="307"/>
        <end position="328"/>
    </location>
</feature>
<evidence type="ECO:0000256" key="1">
    <source>
        <dbReference type="ARBA" id="ARBA00004651"/>
    </source>
</evidence>
<name>A0A2H1IUX6_9MICO</name>
<comment type="subcellular location">
    <subcellularLocation>
        <location evidence="1">Cell membrane</location>
        <topology evidence="1">Multi-pass membrane protein</topology>
    </subcellularLocation>
</comment>
<evidence type="ECO:0000313" key="8">
    <source>
        <dbReference type="EMBL" id="SMX78985.1"/>
    </source>
</evidence>
<keyword evidence="5 6" id="KW-0472">Membrane</keyword>
<dbReference type="InterPro" id="IPR036259">
    <property type="entry name" value="MFS_trans_sf"/>
</dbReference>